<protein>
    <submittedName>
        <fullName evidence="2">Uncharacterized protein</fullName>
    </submittedName>
</protein>
<dbReference type="OrthoDB" id="5518076at2"/>
<name>A0A4U1JIX5_9BACT</name>
<organism evidence="2 3">
    <name type="scientific">Polyangium fumosum</name>
    <dbReference type="NCBI Taxonomy" id="889272"/>
    <lineage>
        <taxon>Bacteria</taxon>
        <taxon>Pseudomonadati</taxon>
        <taxon>Myxococcota</taxon>
        <taxon>Polyangia</taxon>
        <taxon>Polyangiales</taxon>
        <taxon>Polyangiaceae</taxon>
        <taxon>Polyangium</taxon>
    </lineage>
</organism>
<sequence length="347" mass="36505">MRAASLCAFLAMISFPLAEARASGEPRIVLVAPAKDEGIAVRIRAELEALHFEVLDAEMEAGPPAREPLEEAARKNDAVAAVRIVPSSAGVEVWIVDRMTGKTVLRELVAEHEPPHGGSATIALRVMELLRASLMELDAPRPPPGEVAPPPVIRELLAPRPAEAPPAAARPDKPPLLTLELGPSMLMSPGGIGPSGLLHTSLHILRASERIGMSAFVSIPVVPANLLGPEGVATSRIGLLGVGFRGAFAPHGAAWNVNVGAGLSAVLLHFEGRPARSYAGTSETLFTFAPYLRAGLGYAVTPHLRIRADVLTGVTVQRPVVQFVGRVAATWGLPFFSPSLGADLSWN</sequence>
<feature type="signal peptide" evidence="1">
    <location>
        <begin position="1"/>
        <end position="20"/>
    </location>
</feature>
<reference evidence="2 3" key="1">
    <citation type="submission" date="2019-04" db="EMBL/GenBank/DDBJ databases">
        <authorList>
            <person name="Li Y."/>
            <person name="Wang J."/>
        </authorList>
    </citation>
    <scope>NUCLEOTIDE SEQUENCE [LARGE SCALE GENOMIC DNA]</scope>
    <source>
        <strain evidence="2 3">DSM 14668</strain>
    </source>
</reference>
<keyword evidence="1" id="KW-0732">Signal</keyword>
<evidence type="ECO:0000313" key="2">
    <source>
        <dbReference type="EMBL" id="TKD11883.1"/>
    </source>
</evidence>
<proteinExistence type="predicted"/>
<dbReference type="Proteomes" id="UP000309215">
    <property type="component" value="Unassembled WGS sequence"/>
</dbReference>
<keyword evidence="3" id="KW-1185">Reference proteome</keyword>
<dbReference type="EMBL" id="SSMQ01000005">
    <property type="protein sequence ID" value="TKD11883.1"/>
    <property type="molecule type" value="Genomic_DNA"/>
</dbReference>
<dbReference type="SUPFAM" id="SSF56925">
    <property type="entry name" value="OMPA-like"/>
    <property type="match status" value="1"/>
</dbReference>
<gene>
    <name evidence="2" type="ORF">E8A74_07065</name>
</gene>
<dbReference type="InterPro" id="IPR011250">
    <property type="entry name" value="OMP/PagP_B-barrel"/>
</dbReference>
<comment type="caution">
    <text evidence="2">The sequence shown here is derived from an EMBL/GenBank/DDBJ whole genome shotgun (WGS) entry which is preliminary data.</text>
</comment>
<accession>A0A4U1JIX5</accession>
<evidence type="ECO:0000256" key="1">
    <source>
        <dbReference type="SAM" id="SignalP"/>
    </source>
</evidence>
<dbReference type="AlphaFoldDB" id="A0A4U1JIX5"/>
<feature type="chain" id="PRO_5020514432" evidence="1">
    <location>
        <begin position="21"/>
        <end position="347"/>
    </location>
</feature>
<evidence type="ECO:0000313" key="3">
    <source>
        <dbReference type="Proteomes" id="UP000309215"/>
    </source>
</evidence>
<dbReference type="RefSeq" id="WP_136928157.1">
    <property type="nucleotide sequence ID" value="NZ_SSMQ01000005.1"/>
</dbReference>